<organism evidence="3 4">
    <name type="scientific">Marinobacter xestospongiae</name>
    <dbReference type="NCBI Taxonomy" id="994319"/>
    <lineage>
        <taxon>Bacteria</taxon>
        <taxon>Pseudomonadati</taxon>
        <taxon>Pseudomonadota</taxon>
        <taxon>Gammaproteobacteria</taxon>
        <taxon>Pseudomonadales</taxon>
        <taxon>Marinobacteraceae</taxon>
        <taxon>Marinobacter</taxon>
    </lineage>
</organism>
<dbReference type="PANTHER" id="PTHR38834">
    <property type="entry name" value="PERIPLASMIC SUBSTRATE BINDING PROTEIN FAMILY 3"/>
    <property type="match status" value="1"/>
</dbReference>
<dbReference type="Pfam" id="PF00497">
    <property type="entry name" value="SBP_bac_3"/>
    <property type="match status" value="1"/>
</dbReference>
<evidence type="ECO:0000313" key="3">
    <source>
        <dbReference type="EMBL" id="MDV2078505.1"/>
    </source>
</evidence>
<gene>
    <name evidence="3" type="ORF">RYS15_07405</name>
</gene>
<dbReference type="SMART" id="SM00062">
    <property type="entry name" value="PBPb"/>
    <property type="match status" value="1"/>
</dbReference>
<dbReference type="SUPFAM" id="SSF53850">
    <property type="entry name" value="Periplasmic binding protein-like II"/>
    <property type="match status" value="1"/>
</dbReference>
<dbReference type="Proteomes" id="UP001269819">
    <property type="component" value="Unassembled WGS sequence"/>
</dbReference>
<evidence type="ECO:0000256" key="1">
    <source>
        <dbReference type="SAM" id="SignalP"/>
    </source>
</evidence>
<reference evidence="3 4" key="1">
    <citation type="submission" date="2023-10" db="EMBL/GenBank/DDBJ databases">
        <title>Characteristics and mechanism of a salt-tolerant marine origin heterotrophic nitrifying- aerobic denitrifying bacteria Marinobacter xestospongiae HN1.</title>
        <authorList>
            <person name="Qi R."/>
        </authorList>
    </citation>
    <scope>NUCLEOTIDE SEQUENCE [LARGE SCALE GENOMIC DNA]</scope>
    <source>
        <strain evidence="3 4">HN1</strain>
    </source>
</reference>
<name>A0ABU3VW58_9GAMM</name>
<comment type="caution">
    <text evidence="3">The sequence shown here is derived from an EMBL/GenBank/DDBJ whole genome shotgun (WGS) entry which is preliminary data.</text>
</comment>
<dbReference type="RefSeq" id="WP_316973263.1">
    <property type="nucleotide sequence ID" value="NZ_JAWIIJ010000004.1"/>
</dbReference>
<feature type="chain" id="PRO_5045214778" evidence="1">
    <location>
        <begin position="25"/>
        <end position="251"/>
    </location>
</feature>
<evidence type="ECO:0000259" key="2">
    <source>
        <dbReference type="SMART" id="SM00062"/>
    </source>
</evidence>
<keyword evidence="1" id="KW-0732">Signal</keyword>
<dbReference type="Gene3D" id="3.40.190.10">
    <property type="entry name" value="Periplasmic binding protein-like II"/>
    <property type="match status" value="2"/>
</dbReference>
<feature type="domain" description="Solute-binding protein family 3/N-terminal" evidence="2">
    <location>
        <begin position="28"/>
        <end position="251"/>
    </location>
</feature>
<dbReference type="EMBL" id="JAWIIJ010000004">
    <property type="protein sequence ID" value="MDV2078505.1"/>
    <property type="molecule type" value="Genomic_DNA"/>
</dbReference>
<evidence type="ECO:0000313" key="4">
    <source>
        <dbReference type="Proteomes" id="UP001269819"/>
    </source>
</evidence>
<accession>A0ABU3VW58</accession>
<proteinExistence type="predicted"/>
<sequence>MLNRPVFFAALSFLASLVTLEARAEPANLTIVTAEFPPYEYSRGDAVVGIDTDTVCQVIHRMGLNANIEMLPWRRAIKQVEDGFADMIYSLTYSDQRTEDLLFTAPLSLARDVLFKRRDWPFSWQQLDDLSGQRIGLSESYNYPSEFMAWIARDLARVTRISHEQPDLTSLRMLARGRIDLFICEQKVCEYLIAHHRDDMPELANLEALPTPVAPPRQLRAAFSRRNPQAAALRDRFDQALAELRADQTAH</sequence>
<protein>
    <submittedName>
        <fullName evidence="3">Transporter substrate-binding domain-containing protein</fullName>
    </submittedName>
</protein>
<dbReference type="InterPro" id="IPR001638">
    <property type="entry name" value="Solute-binding_3/MltF_N"/>
</dbReference>
<feature type="signal peptide" evidence="1">
    <location>
        <begin position="1"/>
        <end position="24"/>
    </location>
</feature>
<keyword evidence="4" id="KW-1185">Reference proteome</keyword>
<dbReference type="PANTHER" id="PTHR38834:SF3">
    <property type="entry name" value="SOLUTE-BINDING PROTEIN FAMILY 3_N-TERMINAL DOMAIN-CONTAINING PROTEIN"/>
    <property type="match status" value="1"/>
</dbReference>